<dbReference type="InterPro" id="IPR036291">
    <property type="entry name" value="NAD(P)-bd_dom_sf"/>
</dbReference>
<dbReference type="GO" id="GO:0019569">
    <property type="term" value="P:L-arabinose catabolic process to D-xylulose 5-phosphate"/>
    <property type="evidence" value="ECO:0007669"/>
    <property type="project" value="UniProtKB-UniRule"/>
</dbReference>
<dbReference type="GO" id="GO:0046526">
    <property type="term" value="F:D-xylulose reductase activity"/>
    <property type="evidence" value="ECO:0007669"/>
    <property type="project" value="UniProtKB-EC"/>
</dbReference>
<name>A0A017SDF5_ASPRC</name>
<reference evidence="10" key="1">
    <citation type="journal article" date="2014" name="Nat. Commun.">
        <title>Genomic adaptations of the halophilic Dead Sea filamentous fungus Eurotium rubrum.</title>
        <authorList>
            <person name="Kis-Papo T."/>
            <person name="Weig A.R."/>
            <person name="Riley R."/>
            <person name="Persoh D."/>
            <person name="Salamov A."/>
            <person name="Sun H."/>
            <person name="Lipzen A."/>
            <person name="Wasser S.P."/>
            <person name="Rambold G."/>
            <person name="Grigoriev I.V."/>
            <person name="Nevo E."/>
        </authorList>
    </citation>
    <scope>NUCLEOTIDE SEQUENCE [LARGE SCALE GENOMIC DNA]</scope>
    <source>
        <strain evidence="10">CBS 135680</strain>
    </source>
</reference>
<evidence type="ECO:0000256" key="3">
    <source>
        <dbReference type="ARBA" id="ARBA00022833"/>
    </source>
</evidence>
<evidence type="ECO:0000256" key="7">
    <source>
        <dbReference type="RuleBase" id="RU369026"/>
    </source>
</evidence>
<dbReference type="InterPro" id="IPR002328">
    <property type="entry name" value="ADH_Zn_CS"/>
</dbReference>
<dbReference type="PANTHER" id="PTHR43161">
    <property type="entry name" value="SORBITOL DEHYDROGENASE"/>
    <property type="match status" value="1"/>
</dbReference>
<dbReference type="InterPro" id="IPR013154">
    <property type="entry name" value="ADH-like_N"/>
</dbReference>
<comment type="cofactor">
    <cofactor evidence="7">
        <name>Zn(2+)</name>
        <dbReference type="ChEBI" id="CHEBI:29105"/>
    </cofactor>
    <text evidence="7">Binds 1 or 2 Zn(2+) ions per subunit.</text>
</comment>
<accession>A0A017SDF5</accession>
<evidence type="ECO:0000313" key="9">
    <source>
        <dbReference type="EMBL" id="EYE94654.1"/>
    </source>
</evidence>
<dbReference type="GO" id="GO:0008270">
    <property type="term" value="F:zinc ion binding"/>
    <property type="evidence" value="ECO:0007669"/>
    <property type="project" value="UniProtKB-UniRule"/>
</dbReference>
<dbReference type="GO" id="GO:0042732">
    <property type="term" value="P:D-xylose metabolic process"/>
    <property type="evidence" value="ECO:0007669"/>
    <property type="project" value="UniProtKB-UniRule"/>
</dbReference>
<dbReference type="Gene3D" id="3.90.180.10">
    <property type="entry name" value="Medium-chain alcohol dehydrogenases, catalytic domain"/>
    <property type="match status" value="1"/>
</dbReference>
<dbReference type="SUPFAM" id="SSF50129">
    <property type="entry name" value="GroES-like"/>
    <property type="match status" value="1"/>
</dbReference>
<dbReference type="PANTHER" id="PTHR43161:SF3">
    <property type="entry name" value="D-XYLULOSE REDUCTASE"/>
    <property type="match status" value="1"/>
</dbReference>
<dbReference type="EC" id="1.1.1.9" evidence="7"/>
<gene>
    <name evidence="9" type="ORF">EURHEDRAFT_413010</name>
</gene>
<dbReference type="GeneID" id="63697186"/>
<sequence>MSGIQHTTNQSCVLVPQSTFRYETRDIPTLKSDRDVIVRVVATGLCGSDVHYWHNGQLGRYVVTDPLLLGHESSGIIASLGPRAEAEGLTVGDRVALEPGVACNTCPPCRAGRYNLCHHMVFAATPPIDGTLCMYYRVPAECCYKLPPHISLRDGALVEPLGVAVHGCRLGGDMQDKAVVVFGAGPVGLLCVAVARAFGASTVVVVDIVTSRLESALKYGATHTYQMGAGSPEENAEALLKSTGLEHGANVVLEATGAEPCVNTGVHAVAPGGTFVQVGLGKSNLSIPVGQICDKEVVFKGCFRYGPGDFKLAVGLLNSKRINLEGIVTHEYPFSQVEDAFKNVLGRAGIKTVIYGPEIDENMAKTAA</sequence>
<proteinExistence type="inferred from homology"/>
<dbReference type="FunFam" id="3.40.50.720:FF:000068">
    <property type="entry name" value="Sorbitol dehydrogenase"/>
    <property type="match status" value="1"/>
</dbReference>
<dbReference type="InterPro" id="IPR045306">
    <property type="entry name" value="SDH-like"/>
</dbReference>
<comment type="function">
    <text evidence="7">Xylitol dehydrogenase which catalyzes the conversion of xylitol to D-xylulose. Xylose is a major component of hemicelluloses such as xylan. Most fungi utilize D-xylose via three enzymatic reactions, xylose reductase (XR), xylitol dehydrogenase (XDH), and xylulokinase, to form xylulose 5-phosphate, which enters pentose phosphate pathway.</text>
</comment>
<dbReference type="STRING" id="1388766.A0A017SDF5"/>
<keyword evidence="3 6" id="KW-0862">Zinc</keyword>
<dbReference type="GO" id="GO:0006062">
    <property type="term" value="P:sorbitol catabolic process"/>
    <property type="evidence" value="ECO:0007669"/>
    <property type="project" value="TreeGrafter"/>
</dbReference>
<dbReference type="PROSITE" id="PS00059">
    <property type="entry name" value="ADH_ZINC"/>
    <property type="match status" value="1"/>
</dbReference>
<evidence type="ECO:0000256" key="4">
    <source>
        <dbReference type="ARBA" id="ARBA00023002"/>
    </source>
</evidence>
<dbReference type="OrthoDB" id="3941538at2759"/>
<evidence type="ECO:0000313" key="10">
    <source>
        <dbReference type="Proteomes" id="UP000019804"/>
    </source>
</evidence>
<dbReference type="RefSeq" id="XP_040638342.1">
    <property type="nucleotide sequence ID" value="XM_040782062.1"/>
</dbReference>
<dbReference type="SUPFAM" id="SSF51735">
    <property type="entry name" value="NAD(P)-binding Rossmann-fold domains"/>
    <property type="match status" value="1"/>
</dbReference>
<organism evidence="9 10">
    <name type="scientific">Aspergillus ruber (strain CBS 135680)</name>
    <dbReference type="NCBI Taxonomy" id="1388766"/>
    <lineage>
        <taxon>Eukaryota</taxon>
        <taxon>Fungi</taxon>
        <taxon>Dikarya</taxon>
        <taxon>Ascomycota</taxon>
        <taxon>Pezizomycotina</taxon>
        <taxon>Eurotiomycetes</taxon>
        <taxon>Eurotiomycetidae</taxon>
        <taxon>Eurotiales</taxon>
        <taxon>Aspergillaceae</taxon>
        <taxon>Aspergillus</taxon>
        <taxon>Aspergillus subgen. Aspergillus</taxon>
    </lineage>
</organism>
<evidence type="ECO:0000256" key="5">
    <source>
        <dbReference type="ARBA" id="ARBA00023027"/>
    </source>
</evidence>
<dbReference type="Proteomes" id="UP000019804">
    <property type="component" value="Unassembled WGS sequence"/>
</dbReference>
<feature type="domain" description="Enoyl reductase (ER)" evidence="8">
    <location>
        <begin position="17"/>
        <end position="354"/>
    </location>
</feature>
<keyword evidence="2 6" id="KW-0479">Metal-binding</keyword>
<dbReference type="GO" id="GO:0003939">
    <property type="term" value="F:L-iditol 2-dehydrogenase (NAD+) activity"/>
    <property type="evidence" value="ECO:0007669"/>
    <property type="project" value="TreeGrafter"/>
</dbReference>
<dbReference type="CDD" id="cd05285">
    <property type="entry name" value="sorbitol_DH"/>
    <property type="match status" value="1"/>
</dbReference>
<dbReference type="InterPro" id="IPR011032">
    <property type="entry name" value="GroES-like_sf"/>
</dbReference>
<dbReference type="Pfam" id="PF00107">
    <property type="entry name" value="ADH_zinc_N"/>
    <property type="match status" value="1"/>
</dbReference>
<keyword evidence="7" id="KW-0859">Xylose metabolism</keyword>
<dbReference type="Gene3D" id="3.40.50.720">
    <property type="entry name" value="NAD(P)-binding Rossmann-like Domain"/>
    <property type="match status" value="1"/>
</dbReference>
<evidence type="ECO:0000259" key="8">
    <source>
        <dbReference type="SMART" id="SM00829"/>
    </source>
</evidence>
<dbReference type="UniPathway" id="UPA00146">
    <property type="reaction ID" value="UER00577"/>
</dbReference>
<protein>
    <recommendedName>
        <fullName evidence="7">D-xylulose reductase</fullName>
        <ecNumber evidence="7">1.1.1.9</ecNumber>
    </recommendedName>
    <alternativeName>
        <fullName evidence="7">Xylitol dehydrogenase</fullName>
    </alternativeName>
</protein>
<dbReference type="InterPro" id="IPR020843">
    <property type="entry name" value="ER"/>
</dbReference>
<evidence type="ECO:0000256" key="1">
    <source>
        <dbReference type="ARBA" id="ARBA00008072"/>
    </source>
</evidence>
<evidence type="ECO:0000256" key="6">
    <source>
        <dbReference type="RuleBase" id="RU361277"/>
    </source>
</evidence>
<dbReference type="AlphaFoldDB" id="A0A017SDF5"/>
<dbReference type="EMBL" id="KK088425">
    <property type="protein sequence ID" value="EYE94654.1"/>
    <property type="molecule type" value="Genomic_DNA"/>
</dbReference>
<comment type="pathway">
    <text evidence="7">Carbohydrate degradation; L-arabinose degradation via L-arabinitol; D-xylulose 5-phosphate from L-arabinose (fungal route): step 4/5.</text>
</comment>
<evidence type="ECO:0000256" key="2">
    <source>
        <dbReference type="ARBA" id="ARBA00022723"/>
    </source>
</evidence>
<keyword evidence="7" id="KW-0119">Carbohydrate metabolism</keyword>
<dbReference type="HOGENOM" id="CLU_026673_11_5_1"/>
<dbReference type="InterPro" id="IPR013149">
    <property type="entry name" value="ADH-like_C"/>
</dbReference>
<dbReference type="Pfam" id="PF08240">
    <property type="entry name" value="ADH_N"/>
    <property type="match status" value="1"/>
</dbReference>
<dbReference type="SMART" id="SM00829">
    <property type="entry name" value="PKS_ER"/>
    <property type="match status" value="1"/>
</dbReference>
<comment type="catalytic activity">
    <reaction evidence="7">
        <text>xylitol + NAD(+) = D-xylulose + NADH + H(+)</text>
        <dbReference type="Rhea" id="RHEA:20433"/>
        <dbReference type="ChEBI" id="CHEBI:15378"/>
        <dbReference type="ChEBI" id="CHEBI:17140"/>
        <dbReference type="ChEBI" id="CHEBI:17151"/>
        <dbReference type="ChEBI" id="CHEBI:57540"/>
        <dbReference type="ChEBI" id="CHEBI:57945"/>
        <dbReference type="EC" id="1.1.1.9"/>
    </reaction>
</comment>
<keyword evidence="10" id="KW-1185">Reference proteome</keyword>
<keyword evidence="5 7" id="KW-0520">NAD</keyword>
<comment type="similarity">
    <text evidence="1 6">Belongs to the zinc-containing alcohol dehydrogenase family.</text>
</comment>
<keyword evidence="4 7" id="KW-0560">Oxidoreductase</keyword>